<dbReference type="Pfam" id="PF07552">
    <property type="entry name" value="Coat_X"/>
    <property type="match status" value="2"/>
</dbReference>
<evidence type="ECO:0000313" key="3">
    <source>
        <dbReference type="Proteomes" id="UP000265692"/>
    </source>
</evidence>
<feature type="domain" description="Spore coat protein X/V" evidence="1">
    <location>
        <begin position="41"/>
        <end position="97"/>
    </location>
</feature>
<dbReference type="AlphaFoldDB" id="A0A396SDZ8"/>
<dbReference type="Proteomes" id="UP000265692">
    <property type="component" value="Unassembled WGS sequence"/>
</dbReference>
<dbReference type="RefSeq" id="WP_118876338.1">
    <property type="nucleotide sequence ID" value="NZ_QWEI01000004.1"/>
</dbReference>
<proteinExistence type="predicted"/>
<gene>
    <name evidence="2" type="ORF">D1B33_10520</name>
</gene>
<comment type="caution">
    <text evidence="2">The sequence shown here is derived from an EMBL/GenBank/DDBJ whole genome shotgun (WGS) entry which is preliminary data.</text>
</comment>
<organism evidence="2 3">
    <name type="scientific">Ureibacillus yapensis</name>
    <dbReference type="NCBI Taxonomy" id="2304605"/>
    <lineage>
        <taxon>Bacteria</taxon>
        <taxon>Bacillati</taxon>
        <taxon>Bacillota</taxon>
        <taxon>Bacilli</taxon>
        <taxon>Bacillales</taxon>
        <taxon>Caryophanaceae</taxon>
        <taxon>Ureibacillus</taxon>
    </lineage>
</organism>
<feature type="domain" description="Spore coat protein X/V" evidence="1">
    <location>
        <begin position="104"/>
        <end position="161"/>
    </location>
</feature>
<protein>
    <submittedName>
        <fullName evidence="2">Spore coat protein</fullName>
    </submittedName>
</protein>
<keyword evidence="2" id="KW-0946">Virion</keyword>
<sequence>MDSSVWKGSPSYSHGVEGREEFRRWSALDPKSSHPLDRDGDISNDLEGVIENIQQSFEQIIVIDSADVTVTTTDNQAAVSLQVALQAAIALVISISIADSQQAERITQDLLARIRTQQVNRQQTIIENSRGVTVTTTDNDLVVNIQLLLQVLIALIVRIDIL</sequence>
<dbReference type="GO" id="GO:0031160">
    <property type="term" value="C:spore wall"/>
    <property type="evidence" value="ECO:0007669"/>
    <property type="project" value="InterPro"/>
</dbReference>
<evidence type="ECO:0000259" key="1">
    <source>
        <dbReference type="Pfam" id="PF07552"/>
    </source>
</evidence>
<dbReference type="OrthoDB" id="2680713at2"/>
<accession>A0A396SDZ8</accession>
<keyword evidence="3" id="KW-1185">Reference proteome</keyword>
<dbReference type="EMBL" id="QWEI01000004">
    <property type="protein sequence ID" value="RHW36814.1"/>
    <property type="molecule type" value="Genomic_DNA"/>
</dbReference>
<reference evidence="2 3" key="1">
    <citation type="submission" date="2018-08" db="EMBL/GenBank/DDBJ databases">
        <title>Lysinibacillus sp. YLB-03 draft genome sequence.</title>
        <authorList>
            <person name="Yu L."/>
        </authorList>
    </citation>
    <scope>NUCLEOTIDE SEQUENCE [LARGE SCALE GENOMIC DNA]</scope>
    <source>
        <strain evidence="2 3">YLB-03</strain>
    </source>
</reference>
<keyword evidence="2" id="KW-0167">Capsid protein</keyword>
<evidence type="ECO:0000313" key="2">
    <source>
        <dbReference type="EMBL" id="RHW36814.1"/>
    </source>
</evidence>
<name>A0A396SDZ8_9BACL</name>
<dbReference type="GO" id="GO:0030435">
    <property type="term" value="P:sporulation resulting in formation of a cellular spore"/>
    <property type="evidence" value="ECO:0007669"/>
    <property type="project" value="InterPro"/>
</dbReference>
<dbReference type="InterPro" id="IPR011428">
    <property type="entry name" value="Spore_coat_X/V"/>
</dbReference>